<dbReference type="RefSeq" id="XP_055871484.1">
    <property type="nucleotide sequence ID" value="XM_056015509.1"/>
</dbReference>
<feature type="region of interest" description="Disordered" evidence="8">
    <location>
        <begin position="72"/>
        <end position="100"/>
    </location>
</feature>
<dbReference type="InterPro" id="IPR036047">
    <property type="entry name" value="F-box-like_dom_sf"/>
</dbReference>
<feature type="compositionally biased region" description="Acidic residues" evidence="8">
    <location>
        <begin position="20"/>
        <end position="35"/>
    </location>
</feature>
<accession>A0A9W2Z986</accession>
<dbReference type="CDD" id="cd22089">
    <property type="entry name" value="F-box_FBXO9"/>
    <property type="match status" value="1"/>
</dbReference>
<dbReference type="OrthoDB" id="2117972at2759"/>
<organism evidence="10 11">
    <name type="scientific">Biomphalaria glabrata</name>
    <name type="common">Bloodfluke planorb</name>
    <name type="synonym">Freshwater snail</name>
    <dbReference type="NCBI Taxonomy" id="6526"/>
    <lineage>
        <taxon>Eukaryota</taxon>
        <taxon>Metazoa</taxon>
        <taxon>Spiralia</taxon>
        <taxon>Lophotrochozoa</taxon>
        <taxon>Mollusca</taxon>
        <taxon>Gastropoda</taxon>
        <taxon>Heterobranchia</taxon>
        <taxon>Euthyneura</taxon>
        <taxon>Panpulmonata</taxon>
        <taxon>Hygrophila</taxon>
        <taxon>Lymnaeoidea</taxon>
        <taxon>Planorbidae</taxon>
        <taxon>Biomphalaria</taxon>
    </lineage>
</organism>
<feature type="domain" description="F-box" evidence="9">
    <location>
        <begin position="194"/>
        <end position="245"/>
    </location>
</feature>
<evidence type="ECO:0000313" key="11">
    <source>
        <dbReference type="RefSeq" id="XP_055871484.1"/>
    </source>
</evidence>
<protein>
    <recommendedName>
        <fullName evidence="3">F-box only protein 9</fullName>
    </recommendedName>
</protein>
<dbReference type="Pfam" id="PF12937">
    <property type="entry name" value="F-box-like"/>
    <property type="match status" value="1"/>
</dbReference>
<dbReference type="Gene3D" id="1.20.58.80">
    <property type="entry name" value="Phosphotransferase system, lactose/cellobiose-type IIA subunit"/>
    <property type="match status" value="1"/>
</dbReference>
<evidence type="ECO:0000259" key="9">
    <source>
        <dbReference type="PROSITE" id="PS50181"/>
    </source>
</evidence>
<dbReference type="Proteomes" id="UP001165740">
    <property type="component" value="Chromosome 17"/>
</dbReference>
<feature type="region of interest" description="Disordered" evidence="8">
    <location>
        <begin position="1"/>
        <end position="55"/>
    </location>
</feature>
<dbReference type="GeneID" id="106069046"/>
<evidence type="ECO:0000256" key="6">
    <source>
        <dbReference type="ARBA" id="ARBA00022803"/>
    </source>
</evidence>
<dbReference type="PANTHER" id="PTHR12874:SF29">
    <property type="entry name" value="F-BOX ONLY PROTEIN 9"/>
    <property type="match status" value="1"/>
</dbReference>
<dbReference type="FunFam" id="1.20.1280.50:FF:000012">
    <property type="entry name" value="F-box only protein 9"/>
    <property type="match status" value="1"/>
</dbReference>
<feature type="repeat" description="TPR" evidence="7">
    <location>
        <begin position="105"/>
        <end position="138"/>
    </location>
</feature>
<keyword evidence="10" id="KW-1185">Reference proteome</keyword>
<dbReference type="OMA" id="RWNRLDF"/>
<comment type="pathway">
    <text evidence="2">Protein modification; protein ubiquitination.</text>
</comment>
<evidence type="ECO:0000256" key="4">
    <source>
        <dbReference type="ARBA" id="ARBA00022490"/>
    </source>
</evidence>
<dbReference type="InterPro" id="IPR001810">
    <property type="entry name" value="F-box_dom"/>
</dbReference>
<dbReference type="GO" id="GO:0005737">
    <property type="term" value="C:cytoplasm"/>
    <property type="evidence" value="ECO:0007669"/>
    <property type="project" value="UniProtKB-SubCell"/>
</dbReference>
<evidence type="ECO:0000256" key="8">
    <source>
        <dbReference type="SAM" id="MobiDB-lite"/>
    </source>
</evidence>
<evidence type="ECO:0000313" key="10">
    <source>
        <dbReference type="Proteomes" id="UP001165740"/>
    </source>
</evidence>
<evidence type="ECO:0000256" key="3">
    <source>
        <dbReference type="ARBA" id="ARBA00019775"/>
    </source>
</evidence>
<dbReference type="Pfam" id="PF19270">
    <property type="entry name" value="FBO_C"/>
    <property type="match status" value="1"/>
</dbReference>
<dbReference type="GO" id="GO:0019005">
    <property type="term" value="C:SCF ubiquitin ligase complex"/>
    <property type="evidence" value="ECO:0007669"/>
    <property type="project" value="TreeGrafter"/>
</dbReference>
<sequence length="453" mass="52661">MDDNLSEEPVSVQTNVAEQEAAEDQADSFNEDDDNVLSGNRKSTESKSFDDQQGGFDQLEVFRQQWHNELQQQLNPRSRGQSPKENQNETAHAKSNQNSNLENEASAYFMQGMQAEDDGLLTEAIYYYRKALQLVPDIESRIGLMFTKVPRERARQDSESSVELKESEEDLLTQFEKLRVKEKVLCVPEYEQRMVHIASLPVELIIYILQWVVSNDLDLKSLEMFSLVCRGFYTCARDERIWKKACEKVWGVNLGSCKKFGSWRRMMIERPHLLFDGCYISKVTYIRQGEQSMDSFYRPFHLVEYFRYVRFFPDGHVLMLVSPEDPLQSLPKLKLRNSKAQGMLKGVYKLTDHKVACVLKRVKTETMAYRYKRHRQAVNQNELEMTYTVDFDLMPSGRRPNAQLVWCSYAVSSVQKSTGEEIISNFELNKRTFPPLIFSRVKSYSALSNEPLL</sequence>
<name>A0A9W2Z986_BIOGL</name>
<evidence type="ECO:0000256" key="7">
    <source>
        <dbReference type="PROSITE-ProRule" id="PRU00339"/>
    </source>
</evidence>
<keyword evidence="4" id="KW-0963">Cytoplasm</keyword>
<keyword evidence="5" id="KW-0833">Ubl conjugation pathway</keyword>
<proteinExistence type="predicted"/>
<dbReference type="InterPro" id="IPR019734">
    <property type="entry name" value="TPR_rpt"/>
</dbReference>
<dbReference type="SUPFAM" id="SSF81383">
    <property type="entry name" value="F-box domain"/>
    <property type="match status" value="1"/>
</dbReference>
<dbReference type="PANTHER" id="PTHR12874">
    <property type="entry name" value="F-BOX ONLY PROTEIN 48-RELATED"/>
    <property type="match status" value="1"/>
</dbReference>
<dbReference type="PROSITE" id="PS50005">
    <property type="entry name" value="TPR"/>
    <property type="match status" value="1"/>
</dbReference>
<dbReference type="PROSITE" id="PS50181">
    <property type="entry name" value="FBOX"/>
    <property type="match status" value="1"/>
</dbReference>
<reference evidence="11" key="1">
    <citation type="submission" date="2025-08" db="UniProtKB">
        <authorList>
            <consortium name="RefSeq"/>
        </authorList>
    </citation>
    <scope>IDENTIFICATION</scope>
</reference>
<evidence type="ECO:0000256" key="2">
    <source>
        <dbReference type="ARBA" id="ARBA00004906"/>
    </source>
</evidence>
<evidence type="ECO:0000256" key="5">
    <source>
        <dbReference type="ARBA" id="ARBA00022786"/>
    </source>
</evidence>
<comment type="subcellular location">
    <subcellularLocation>
        <location evidence="1">Cytoplasm</location>
    </subcellularLocation>
</comment>
<dbReference type="InterPro" id="IPR045464">
    <property type="entry name" value="Hrt3/FBXO9_C"/>
</dbReference>
<evidence type="ECO:0000256" key="1">
    <source>
        <dbReference type="ARBA" id="ARBA00004496"/>
    </source>
</evidence>
<gene>
    <name evidence="11" type="primary">LOC106069046</name>
</gene>
<dbReference type="AlphaFoldDB" id="A0A9W2Z986"/>
<dbReference type="GO" id="GO:0031146">
    <property type="term" value="P:SCF-dependent proteasomal ubiquitin-dependent protein catabolic process"/>
    <property type="evidence" value="ECO:0007669"/>
    <property type="project" value="TreeGrafter"/>
</dbReference>
<dbReference type="Gene3D" id="1.20.1280.50">
    <property type="match status" value="1"/>
</dbReference>
<keyword evidence="6 7" id="KW-0802">TPR repeat</keyword>